<keyword evidence="4 6" id="KW-0472">Membrane</keyword>
<feature type="transmembrane region" description="Helical" evidence="6">
    <location>
        <begin position="217"/>
        <end position="237"/>
    </location>
</feature>
<keyword evidence="2 6" id="KW-0812">Transmembrane</keyword>
<dbReference type="EMBL" id="CP139368">
    <property type="protein sequence ID" value="WPR90150.1"/>
    <property type="molecule type" value="Genomic_DNA"/>
</dbReference>
<dbReference type="Pfam" id="PF00654">
    <property type="entry name" value="Voltage_CLC"/>
    <property type="match status" value="1"/>
</dbReference>
<dbReference type="PANTHER" id="PTHR43427:SF12">
    <property type="entry name" value="CHLORIDE TRANSPORTER"/>
    <property type="match status" value="1"/>
</dbReference>
<feature type="transmembrane region" description="Helical" evidence="6">
    <location>
        <begin position="284"/>
        <end position="302"/>
    </location>
</feature>
<dbReference type="PANTHER" id="PTHR43427">
    <property type="entry name" value="CHLORIDE CHANNEL PROTEIN CLC-E"/>
    <property type="match status" value="1"/>
</dbReference>
<feature type="transmembrane region" description="Helical" evidence="6">
    <location>
        <begin position="308"/>
        <end position="329"/>
    </location>
</feature>
<feature type="transmembrane region" description="Helical" evidence="6">
    <location>
        <begin position="371"/>
        <end position="398"/>
    </location>
</feature>
<dbReference type="InterPro" id="IPR001807">
    <property type="entry name" value="ClC"/>
</dbReference>
<evidence type="ECO:0000256" key="3">
    <source>
        <dbReference type="ARBA" id="ARBA00022989"/>
    </source>
</evidence>
<dbReference type="CDD" id="cd00400">
    <property type="entry name" value="Voltage_gated_ClC"/>
    <property type="match status" value="1"/>
</dbReference>
<dbReference type="SUPFAM" id="SSF81340">
    <property type="entry name" value="Clc chloride channel"/>
    <property type="match status" value="1"/>
</dbReference>
<dbReference type="Gene3D" id="1.10.3080.10">
    <property type="entry name" value="Clc chloride channel"/>
    <property type="match status" value="1"/>
</dbReference>
<feature type="region of interest" description="Disordered" evidence="5">
    <location>
        <begin position="1"/>
        <end position="25"/>
    </location>
</feature>
<evidence type="ECO:0000256" key="2">
    <source>
        <dbReference type="ARBA" id="ARBA00022692"/>
    </source>
</evidence>
<protein>
    <submittedName>
        <fullName evidence="7">Chloride channel protein</fullName>
    </submittedName>
</protein>
<dbReference type="InterPro" id="IPR050368">
    <property type="entry name" value="ClC-type_chloride_channel"/>
</dbReference>
<feature type="transmembrane region" description="Helical" evidence="6">
    <location>
        <begin position="410"/>
        <end position="429"/>
    </location>
</feature>
<reference evidence="7 8" key="1">
    <citation type="submission" date="2023-11" db="EMBL/GenBank/DDBJ databases">
        <title>Genome sequence of Microbacterium rhizosphaerae KACC 19337.</title>
        <authorList>
            <person name="Choi H."/>
            <person name="Kim S."/>
            <person name="Kim Y."/>
            <person name="Kwon S.-W."/>
            <person name="Heo J."/>
        </authorList>
    </citation>
    <scope>NUCLEOTIDE SEQUENCE [LARGE SCALE GENOMIC DNA]</scope>
    <source>
        <strain evidence="7 8">KACC 19337</strain>
    </source>
</reference>
<sequence>MAHDESTGSGRDASGEPASTDGATTGGRDRRGYWVLMGYAVLFGVAGGLFSLVFMWILHVGESWYEYTSPGWMGGQWWWIALTAAAGVVVGLLRMLTRLPEKTPGLIADIQEANVEPRLIPGVLLVSAASLIGGASVGPEKALGTFGGGFGRWLATRTRLSDDDSAAATLSGMGGAYGGLFSSPLIVVVLFVEVVRAGGARFTKILMSTVLSSSISFGIYFAIAGAVFLGLYAVPAFEYQDWYLLAAVGMGLLSAVVSSVFGAIVTICGALFARIHLPSIVKSTIGGALFGLIGVMLPLTMMTGNDQLGVVLTQGSTLGLGLLIVLVIAKMVTMGVSLGSGFVGGPILPSLFVGGTAGVALHLALPGLPLGLTFACMLSSVVGGFVSAPFAMVLFAAFTTQMGALNTAPVLVSVVTSYLAVQAVVHLIAARREKRSTTAPT</sequence>
<evidence type="ECO:0000313" key="7">
    <source>
        <dbReference type="EMBL" id="WPR90150.1"/>
    </source>
</evidence>
<evidence type="ECO:0000313" key="8">
    <source>
        <dbReference type="Proteomes" id="UP001323798"/>
    </source>
</evidence>
<dbReference type="RefSeq" id="WP_320942863.1">
    <property type="nucleotide sequence ID" value="NZ_BAABEU010000003.1"/>
</dbReference>
<dbReference type="InterPro" id="IPR014743">
    <property type="entry name" value="Cl-channel_core"/>
</dbReference>
<evidence type="ECO:0000256" key="6">
    <source>
        <dbReference type="SAM" id="Phobius"/>
    </source>
</evidence>
<feature type="transmembrane region" description="Helical" evidence="6">
    <location>
        <begin position="243"/>
        <end position="272"/>
    </location>
</feature>
<organism evidence="7 8">
    <name type="scientific">Microbacterium rhizosphaerae</name>
    <dbReference type="NCBI Taxonomy" id="1678237"/>
    <lineage>
        <taxon>Bacteria</taxon>
        <taxon>Bacillati</taxon>
        <taxon>Actinomycetota</taxon>
        <taxon>Actinomycetes</taxon>
        <taxon>Micrococcales</taxon>
        <taxon>Microbacteriaceae</taxon>
        <taxon>Microbacterium</taxon>
    </lineage>
</organism>
<name>A0ABZ0SNT8_9MICO</name>
<proteinExistence type="predicted"/>
<evidence type="ECO:0000256" key="1">
    <source>
        <dbReference type="ARBA" id="ARBA00004141"/>
    </source>
</evidence>
<feature type="transmembrane region" description="Helical" evidence="6">
    <location>
        <begin position="33"/>
        <end position="57"/>
    </location>
</feature>
<dbReference type="Proteomes" id="UP001323798">
    <property type="component" value="Chromosome"/>
</dbReference>
<feature type="transmembrane region" description="Helical" evidence="6">
    <location>
        <begin position="77"/>
        <end position="97"/>
    </location>
</feature>
<feature type="transmembrane region" description="Helical" evidence="6">
    <location>
        <begin position="118"/>
        <end position="137"/>
    </location>
</feature>
<feature type="transmembrane region" description="Helical" evidence="6">
    <location>
        <begin position="176"/>
        <end position="196"/>
    </location>
</feature>
<keyword evidence="8" id="KW-1185">Reference proteome</keyword>
<evidence type="ECO:0000256" key="4">
    <source>
        <dbReference type="ARBA" id="ARBA00023136"/>
    </source>
</evidence>
<gene>
    <name evidence="7" type="ORF">SM116_02360</name>
</gene>
<evidence type="ECO:0000256" key="5">
    <source>
        <dbReference type="SAM" id="MobiDB-lite"/>
    </source>
</evidence>
<feature type="transmembrane region" description="Helical" evidence="6">
    <location>
        <begin position="341"/>
        <end position="365"/>
    </location>
</feature>
<keyword evidence="3 6" id="KW-1133">Transmembrane helix</keyword>
<accession>A0ABZ0SNT8</accession>
<comment type="subcellular location">
    <subcellularLocation>
        <location evidence="1">Membrane</location>
        <topology evidence="1">Multi-pass membrane protein</topology>
    </subcellularLocation>
</comment>